<name>A0A1I0WS52_9CLOT</name>
<dbReference type="RefSeq" id="WP_207647666.1">
    <property type="nucleotide sequence ID" value="NZ_FOKI01000006.1"/>
</dbReference>
<feature type="non-terminal residue" evidence="1">
    <location>
        <position position="1"/>
    </location>
</feature>
<evidence type="ECO:0000313" key="1">
    <source>
        <dbReference type="EMBL" id="SFA91237.1"/>
    </source>
</evidence>
<evidence type="ECO:0000313" key="2">
    <source>
        <dbReference type="Proteomes" id="UP000198619"/>
    </source>
</evidence>
<protein>
    <submittedName>
        <fullName evidence="1">Uncharacterized protein</fullName>
    </submittedName>
</protein>
<dbReference type="AlphaFoldDB" id="A0A1I0WS52"/>
<proteinExistence type="predicted"/>
<dbReference type="EMBL" id="FOKI01000006">
    <property type="protein sequence ID" value="SFA91237.1"/>
    <property type="molecule type" value="Genomic_DNA"/>
</dbReference>
<gene>
    <name evidence="1" type="ORF">SAMN04488528_10061</name>
</gene>
<sequence>KYSYRYYYHKYQLHIQKNKSRFVFTQTYLHSRKNQISNYKLFRTRLKDLVLTNEDPSSDKAQELGSLLHNINLNRSMGDNDTLKEMKSCYDNYTSSKDSIDPLNYKIPSEEMCFLKEVMRFFYKNNKGI</sequence>
<organism evidence="1 2">
    <name type="scientific">Clostridium frigidicarnis</name>
    <dbReference type="NCBI Taxonomy" id="84698"/>
    <lineage>
        <taxon>Bacteria</taxon>
        <taxon>Bacillati</taxon>
        <taxon>Bacillota</taxon>
        <taxon>Clostridia</taxon>
        <taxon>Eubacteriales</taxon>
        <taxon>Clostridiaceae</taxon>
        <taxon>Clostridium</taxon>
    </lineage>
</organism>
<reference evidence="1 2" key="1">
    <citation type="submission" date="2016-10" db="EMBL/GenBank/DDBJ databases">
        <authorList>
            <person name="de Groot N.N."/>
        </authorList>
    </citation>
    <scope>NUCLEOTIDE SEQUENCE [LARGE SCALE GENOMIC DNA]</scope>
    <source>
        <strain evidence="1 2">DSM 12271</strain>
    </source>
</reference>
<keyword evidence="2" id="KW-1185">Reference proteome</keyword>
<accession>A0A1I0WS52</accession>
<dbReference type="Proteomes" id="UP000198619">
    <property type="component" value="Unassembled WGS sequence"/>
</dbReference>